<feature type="signal peptide" evidence="1">
    <location>
        <begin position="1"/>
        <end position="21"/>
    </location>
</feature>
<dbReference type="AlphaFoldDB" id="A0AAD4BQ20"/>
<evidence type="ECO:0000313" key="2">
    <source>
        <dbReference type="EMBL" id="KAF8436575.1"/>
    </source>
</evidence>
<dbReference type="Proteomes" id="UP001194468">
    <property type="component" value="Unassembled WGS sequence"/>
</dbReference>
<sequence>MSTRLSSFLIALVVMTRVVASAIEEKLQPELLPSTSTCTDVCCKSAQLAPTIGWQASKCELATQCVNKCPYKFCCDNYDTVDGVAANCTQPKSEV</sequence>
<keyword evidence="3" id="KW-1185">Reference proteome</keyword>
<reference evidence="2" key="2">
    <citation type="journal article" date="2020" name="Nat. Commun.">
        <title>Large-scale genome sequencing of mycorrhizal fungi provides insights into the early evolution of symbiotic traits.</title>
        <authorList>
            <person name="Miyauchi S."/>
            <person name="Kiss E."/>
            <person name="Kuo A."/>
            <person name="Drula E."/>
            <person name="Kohler A."/>
            <person name="Sanchez-Garcia M."/>
            <person name="Morin E."/>
            <person name="Andreopoulos B."/>
            <person name="Barry K.W."/>
            <person name="Bonito G."/>
            <person name="Buee M."/>
            <person name="Carver A."/>
            <person name="Chen C."/>
            <person name="Cichocki N."/>
            <person name="Clum A."/>
            <person name="Culley D."/>
            <person name="Crous P.W."/>
            <person name="Fauchery L."/>
            <person name="Girlanda M."/>
            <person name="Hayes R.D."/>
            <person name="Keri Z."/>
            <person name="LaButti K."/>
            <person name="Lipzen A."/>
            <person name="Lombard V."/>
            <person name="Magnuson J."/>
            <person name="Maillard F."/>
            <person name="Murat C."/>
            <person name="Nolan M."/>
            <person name="Ohm R.A."/>
            <person name="Pangilinan J."/>
            <person name="Pereira M.F."/>
            <person name="Perotto S."/>
            <person name="Peter M."/>
            <person name="Pfister S."/>
            <person name="Riley R."/>
            <person name="Sitrit Y."/>
            <person name="Stielow J.B."/>
            <person name="Szollosi G."/>
            <person name="Zifcakova L."/>
            <person name="Stursova M."/>
            <person name="Spatafora J.W."/>
            <person name="Tedersoo L."/>
            <person name="Vaario L.M."/>
            <person name="Yamada A."/>
            <person name="Yan M."/>
            <person name="Wang P."/>
            <person name="Xu J."/>
            <person name="Bruns T."/>
            <person name="Baldrian P."/>
            <person name="Vilgalys R."/>
            <person name="Dunand C."/>
            <person name="Henrissat B."/>
            <person name="Grigoriev I.V."/>
            <person name="Hibbett D."/>
            <person name="Nagy L.G."/>
            <person name="Martin F.M."/>
        </authorList>
    </citation>
    <scope>NUCLEOTIDE SEQUENCE</scope>
    <source>
        <strain evidence="2">BED1</strain>
    </source>
</reference>
<dbReference type="EMBL" id="WHUW01000021">
    <property type="protein sequence ID" value="KAF8436575.1"/>
    <property type="molecule type" value="Genomic_DNA"/>
</dbReference>
<organism evidence="2 3">
    <name type="scientific">Boletus edulis BED1</name>
    <dbReference type="NCBI Taxonomy" id="1328754"/>
    <lineage>
        <taxon>Eukaryota</taxon>
        <taxon>Fungi</taxon>
        <taxon>Dikarya</taxon>
        <taxon>Basidiomycota</taxon>
        <taxon>Agaricomycotina</taxon>
        <taxon>Agaricomycetes</taxon>
        <taxon>Agaricomycetidae</taxon>
        <taxon>Boletales</taxon>
        <taxon>Boletineae</taxon>
        <taxon>Boletaceae</taxon>
        <taxon>Boletoideae</taxon>
        <taxon>Boletus</taxon>
    </lineage>
</organism>
<comment type="caution">
    <text evidence="2">The sequence shown here is derived from an EMBL/GenBank/DDBJ whole genome shotgun (WGS) entry which is preliminary data.</text>
</comment>
<protein>
    <submittedName>
        <fullName evidence="2">Uncharacterized protein</fullName>
    </submittedName>
</protein>
<feature type="chain" id="PRO_5042166882" evidence="1">
    <location>
        <begin position="22"/>
        <end position="95"/>
    </location>
</feature>
<proteinExistence type="predicted"/>
<name>A0AAD4BQ20_BOLED</name>
<gene>
    <name evidence="2" type="ORF">L210DRAFT_3647889</name>
</gene>
<accession>A0AAD4BQ20</accession>
<reference evidence="2" key="1">
    <citation type="submission" date="2019-10" db="EMBL/GenBank/DDBJ databases">
        <authorList>
            <consortium name="DOE Joint Genome Institute"/>
            <person name="Kuo A."/>
            <person name="Miyauchi S."/>
            <person name="Kiss E."/>
            <person name="Drula E."/>
            <person name="Kohler A."/>
            <person name="Sanchez-Garcia M."/>
            <person name="Andreopoulos B."/>
            <person name="Barry K.W."/>
            <person name="Bonito G."/>
            <person name="Buee M."/>
            <person name="Carver A."/>
            <person name="Chen C."/>
            <person name="Cichocki N."/>
            <person name="Clum A."/>
            <person name="Culley D."/>
            <person name="Crous P.W."/>
            <person name="Fauchery L."/>
            <person name="Girlanda M."/>
            <person name="Hayes R."/>
            <person name="Keri Z."/>
            <person name="LaButti K."/>
            <person name="Lipzen A."/>
            <person name="Lombard V."/>
            <person name="Magnuson J."/>
            <person name="Maillard F."/>
            <person name="Morin E."/>
            <person name="Murat C."/>
            <person name="Nolan M."/>
            <person name="Ohm R."/>
            <person name="Pangilinan J."/>
            <person name="Pereira M."/>
            <person name="Perotto S."/>
            <person name="Peter M."/>
            <person name="Riley R."/>
            <person name="Sitrit Y."/>
            <person name="Stielow B."/>
            <person name="Szollosi G."/>
            <person name="Zifcakova L."/>
            <person name="Stursova M."/>
            <person name="Spatafora J.W."/>
            <person name="Tedersoo L."/>
            <person name="Vaario L.-M."/>
            <person name="Yamada A."/>
            <person name="Yan M."/>
            <person name="Wang P."/>
            <person name="Xu J."/>
            <person name="Bruns T."/>
            <person name="Baldrian P."/>
            <person name="Vilgalys R."/>
            <person name="Henrissat B."/>
            <person name="Grigoriev I.V."/>
            <person name="Hibbett D."/>
            <person name="Nagy L.G."/>
            <person name="Martin F.M."/>
        </authorList>
    </citation>
    <scope>NUCLEOTIDE SEQUENCE</scope>
    <source>
        <strain evidence="2">BED1</strain>
    </source>
</reference>
<evidence type="ECO:0000313" key="3">
    <source>
        <dbReference type="Proteomes" id="UP001194468"/>
    </source>
</evidence>
<evidence type="ECO:0000256" key="1">
    <source>
        <dbReference type="SAM" id="SignalP"/>
    </source>
</evidence>
<keyword evidence="1" id="KW-0732">Signal</keyword>